<gene>
    <name evidence="2" type="ORF">HHL25_22075</name>
</gene>
<accession>A0A7Y0B0P1</accession>
<keyword evidence="1" id="KW-0732">Signal</keyword>
<sequence>MNNTCNVLAASLAAALSLAASHPAAAQDASKEKCYGVALKGQNDCAAGPGTTCAGTSKIDYQKNAWKLVPAGTCEAMKTPDGHGSLMQGPAPV</sequence>
<dbReference type="RefSeq" id="WP_169595400.1">
    <property type="nucleotide sequence ID" value="NZ_JABBGK010000009.1"/>
</dbReference>
<evidence type="ECO:0000256" key="1">
    <source>
        <dbReference type="SAM" id="SignalP"/>
    </source>
</evidence>
<name>A0A7Y0B0P1_9HYPH</name>
<keyword evidence="3" id="KW-1185">Reference proteome</keyword>
<proteinExistence type="predicted"/>
<dbReference type="InterPro" id="IPR018740">
    <property type="entry name" value="DUF2282_membr"/>
</dbReference>
<dbReference type="AlphaFoldDB" id="A0A7Y0B0P1"/>
<dbReference type="EMBL" id="JABBGK010000009">
    <property type="protein sequence ID" value="NML76832.1"/>
    <property type="molecule type" value="Genomic_DNA"/>
</dbReference>
<protein>
    <submittedName>
        <fullName evidence="2">DUF2282 domain-containing protein</fullName>
    </submittedName>
</protein>
<evidence type="ECO:0000313" key="3">
    <source>
        <dbReference type="Proteomes" id="UP000541470"/>
    </source>
</evidence>
<dbReference type="Proteomes" id="UP000541470">
    <property type="component" value="Unassembled WGS sequence"/>
</dbReference>
<evidence type="ECO:0000313" key="2">
    <source>
        <dbReference type="EMBL" id="NML76832.1"/>
    </source>
</evidence>
<reference evidence="2 3" key="1">
    <citation type="submission" date="2020-04" db="EMBL/GenBank/DDBJ databases">
        <title>Rhizobium sp. S-51 isolated from soil.</title>
        <authorList>
            <person name="Dahal R.H."/>
        </authorList>
    </citation>
    <scope>NUCLEOTIDE SEQUENCE [LARGE SCALE GENOMIC DNA]</scope>
    <source>
        <strain evidence="2 3">S-51</strain>
    </source>
</reference>
<dbReference type="Pfam" id="PF10048">
    <property type="entry name" value="DUF2282"/>
    <property type="match status" value="1"/>
</dbReference>
<feature type="chain" id="PRO_5030837802" evidence="1">
    <location>
        <begin position="27"/>
        <end position="93"/>
    </location>
</feature>
<organism evidence="2 3">
    <name type="scientific">Rhizobium terricola</name>
    <dbReference type="NCBI Taxonomy" id="2728849"/>
    <lineage>
        <taxon>Bacteria</taxon>
        <taxon>Pseudomonadati</taxon>
        <taxon>Pseudomonadota</taxon>
        <taxon>Alphaproteobacteria</taxon>
        <taxon>Hyphomicrobiales</taxon>
        <taxon>Rhizobiaceae</taxon>
        <taxon>Rhizobium/Agrobacterium group</taxon>
        <taxon>Rhizobium</taxon>
    </lineage>
</organism>
<comment type="caution">
    <text evidence="2">The sequence shown here is derived from an EMBL/GenBank/DDBJ whole genome shotgun (WGS) entry which is preliminary data.</text>
</comment>
<feature type="signal peptide" evidence="1">
    <location>
        <begin position="1"/>
        <end position="26"/>
    </location>
</feature>